<feature type="region of interest" description="Disordered" evidence="1">
    <location>
        <begin position="125"/>
        <end position="147"/>
    </location>
</feature>
<evidence type="ECO:0000259" key="2">
    <source>
        <dbReference type="Pfam" id="PF07859"/>
    </source>
</evidence>
<evidence type="ECO:0000313" key="4">
    <source>
        <dbReference type="Proteomes" id="UP001283361"/>
    </source>
</evidence>
<dbReference type="InterPro" id="IPR029058">
    <property type="entry name" value="AB_hydrolase_fold"/>
</dbReference>
<gene>
    <name evidence="3" type="ORF">RRG08_057599</name>
</gene>
<dbReference type="Pfam" id="PF07859">
    <property type="entry name" value="Abhydrolase_3"/>
    <property type="match status" value="1"/>
</dbReference>
<evidence type="ECO:0000313" key="3">
    <source>
        <dbReference type="EMBL" id="KAK3766501.1"/>
    </source>
</evidence>
<reference evidence="3" key="1">
    <citation type="journal article" date="2023" name="G3 (Bethesda)">
        <title>A reference genome for the long-term kleptoplast-retaining sea slug Elysia crispata morphotype clarki.</title>
        <authorList>
            <person name="Eastman K.E."/>
            <person name="Pendleton A.L."/>
            <person name="Shaikh M.A."/>
            <person name="Suttiyut T."/>
            <person name="Ogas R."/>
            <person name="Tomko P."/>
            <person name="Gavelis G."/>
            <person name="Widhalm J.R."/>
            <person name="Wisecaver J.H."/>
        </authorList>
    </citation>
    <scope>NUCLEOTIDE SEQUENCE</scope>
    <source>
        <strain evidence="3">ECLA1</strain>
    </source>
</reference>
<proteinExistence type="predicted"/>
<dbReference type="InterPro" id="IPR013094">
    <property type="entry name" value="AB_hydrolase_3"/>
</dbReference>
<accession>A0AAE1DDG7</accession>
<comment type="caution">
    <text evidence="3">The sequence shown here is derived from an EMBL/GenBank/DDBJ whole genome shotgun (WGS) entry which is preliminary data.</text>
</comment>
<dbReference type="Gene3D" id="3.40.50.1820">
    <property type="entry name" value="alpha/beta hydrolase"/>
    <property type="match status" value="1"/>
</dbReference>
<feature type="compositionally biased region" description="Pro residues" evidence="1">
    <location>
        <begin position="133"/>
        <end position="147"/>
    </location>
</feature>
<dbReference type="AlphaFoldDB" id="A0AAE1DDG7"/>
<keyword evidence="4" id="KW-1185">Reference proteome</keyword>
<dbReference type="SUPFAM" id="SSF53474">
    <property type="entry name" value="alpha/beta-Hydrolases"/>
    <property type="match status" value="1"/>
</dbReference>
<protein>
    <recommendedName>
        <fullName evidence="2">Alpha/beta hydrolase fold-3 domain-containing protein</fullName>
    </recommendedName>
</protein>
<organism evidence="3 4">
    <name type="scientific">Elysia crispata</name>
    <name type="common">lettuce slug</name>
    <dbReference type="NCBI Taxonomy" id="231223"/>
    <lineage>
        <taxon>Eukaryota</taxon>
        <taxon>Metazoa</taxon>
        <taxon>Spiralia</taxon>
        <taxon>Lophotrochozoa</taxon>
        <taxon>Mollusca</taxon>
        <taxon>Gastropoda</taxon>
        <taxon>Heterobranchia</taxon>
        <taxon>Euthyneura</taxon>
        <taxon>Panpulmonata</taxon>
        <taxon>Sacoglossa</taxon>
        <taxon>Placobranchoidea</taxon>
        <taxon>Plakobranchidae</taxon>
        <taxon>Elysia</taxon>
    </lineage>
</organism>
<feature type="domain" description="Alpha/beta hydrolase fold-3" evidence="2">
    <location>
        <begin position="40"/>
        <end position="81"/>
    </location>
</feature>
<dbReference type="EMBL" id="JAWDGP010004218">
    <property type="protein sequence ID" value="KAK3766501.1"/>
    <property type="molecule type" value="Genomic_DNA"/>
</dbReference>
<feature type="non-terminal residue" evidence="3">
    <location>
        <position position="1"/>
    </location>
</feature>
<dbReference type="Proteomes" id="UP001283361">
    <property type="component" value="Unassembled WGS sequence"/>
</dbReference>
<evidence type="ECO:0000256" key="1">
    <source>
        <dbReference type="SAM" id="MobiDB-lite"/>
    </source>
</evidence>
<sequence>VTRSTIAGVPVIVYKDWDDEDAYIAQFVYFHGGGVDSCICSYRLAPQHPFPMGFDDVVSVTRYILRHGGRSSADASRVGVAVIYARGYFYHVQNSLTIPQGMSETWLPLQHSISQMSSDPTTVEISVSATPSPSRPLIPSPRSPRQC</sequence>
<dbReference type="GO" id="GO:0016787">
    <property type="term" value="F:hydrolase activity"/>
    <property type="evidence" value="ECO:0007669"/>
    <property type="project" value="InterPro"/>
</dbReference>
<name>A0AAE1DDG7_9GAST</name>